<evidence type="ECO:0000313" key="2">
    <source>
        <dbReference type="EMBL" id="TQM96305.1"/>
    </source>
</evidence>
<gene>
    <name evidence="2" type="ORF">FB476_1169</name>
</gene>
<proteinExistence type="predicted"/>
<dbReference type="PANTHER" id="PTHR35908:SF1">
    <property type="entry name" value="CONSERVED PROTEIN"/>
    <property type="match status" value="1"/>
</dbReference>
<reference evidence="2 3" key="1">
    <citation type="submission" date="2019-06" db="EMBL/GenBank/DDBJ databases">
        <title>Sequencing the genomes of 1000 actinobacteria strains.</title>
        <authorList>
            <person name="Klenk H.-P."/>
        </authorList>
    </citation>
    <scope>NUCLEOTIDE SEQUENCE [LARGE SCALE GENOMIC DNA]</scope>
    <source>
        <strain evidence="2 3">DSM 12362</strain>
    </source>
</reference>
<name>A0A543KMJ7_9MICO</name>
<feature type="domain" description="Glyoxalase-like" evidence="1">
    <location>
        <begin position="314"/>
        <end position="421"/>
    </location>
</feature>
<dbReference type="AlphaFoldDB" id="A0A543KMJ7"/>
<dbReference type="PANTHER" id="PTHR35908">
    <property type="entry name" value="HYPOTHETICAL FUSION PROTEIN"/>
    <property type="match status" value="1"/>
</dbReference>
<dbReference type="InterPro" id="IPR029068">
    <property type="entry name" value="Glyas_Bleomycin-R_OHBP_Dase"/>
</dbReference>
<organism evidence="2 3">
    <name type="scientific">Ornithinimicrobium humiphilum</name>
    <dbReference type="NCBI Taxonomy" id="125288"/>
    <lineage>
        <taxon>Bacteria</taxon>
        <taxon>Bacillati</taxon>
        <taxon>Actinomycetota</taxon>
        <taxon>Actinomycetes</taxon>
        <taxon>Micrococcales</taxon>
        <taxon>Ornithinimicrobiaceae</taxon>
        <taxon>Ornithinimicrobium</taxon>
    </lineage>
</organism>
<protein>
    <recommendedName>
        <fullName evidence="1">Glyoxalase-like domain-containing protein</fullName>
    </recommendedName>
</protein>
<dbReference type="Pfam" id="PF18029">
    <property type="entry name" value="Glyoxalase_6"/>
    <property type="match status" value="2"/>
</dbReference>
<sequence length="433" mass="47152">MSEHEGHLTGRQFTDAAGTEDWRVLGRTATAWFTAGSHAEGAALVRRVVDLGQASGLTLPDVDLRSVGVQVRLDRGPEGFPPGTVVLARAISDAARELGLAADPSVVQDVQLTIDASDAAAVMPFWTAALGYVPDGDEDTVDPWRRYPPIWWQDMDAPRPLRNRVHLDSVAPVTVTRAAMEAVRERAGSVADHGYYATVADAEGNEVDLLPFPDDADRWPDPATEDWRLVFSAMACYRAPEPAAAVTLAEAAAALADDAGLALSIDLRPGLVVLDSGKDVWEMVEGYDVLAARVQEAARRLGLEADTTLPRFVQVGIDAVDIPAVRRFWCAALGYEEDPREQVTDIVDPRRLATVVFFQDCDPDDTERRAQRNRVHVDVFLPADRAEERLRAALAAGGRVVLDRSPFWWTVADLEGNEVDLSVSVGREEAWGA</sequence>
<accession>A0A543KMJ7</accession>
<dbReference type="CDD" id="cd06587">
    <property type="entry name" value="VOC"/>
    <property type="match status" value="1"/>
</dbReference>
<dbReference type="Gene3D" id="3.10.180.10">
    <property type="entry name" value="2,3-Dihydroxybiphenyl 1,2-Dioxygenase, domain 1"/>
    <property type="match status" value="2"/>
</dbReference>
<dbReference type="InterPro" id="IPR041581">
    <property type="entry name" value="Glyoxalase_6"/>
</dbReference>
<feature type="domain" description="Glyoxalase-like" evidence="1">
    <location>
        <begin position="111"/>
        <end position="209"/>
    </location>
</feature>
<evidence type="ECO:0000259" key="1">
    <source>
        <dbReference type="Pfam" id="PF18029"/>
    </source>
</evidence>
<dbReference type="SUPFAM" id="SSF54593">
    <property type="entry name" value="Glyoxalase/Bleomycin resistance protein/Dihydroxybiphenyl dioxygenase"/>
    <property type="match status" value="1"/>
</dbReference>
<keyword evidence="3" id="KW-1185">Reference proteome</keyword>
<comment type="caution">
    <text evidence="2">The sequence shown here is derived from an EMBL/GenBank/DDBJ whole genome shotgun (WGS) entry which is preliminary data.</text>
</comment>
<dbReference type="RefSeq" id="WP_141817946.1">
    <property type="nucleotide sequence ID" value="NZ_BAAAIL010000003.1"/>
</dbReference>
<dbReference type="Proteomes" id="UP000315133">
    <property type="component" value="Unassembled WGS sequence"/>
</dbReference>
<evidence type="ECO:0000313" key="3">
    <source>
        <dbReference type="Proteomes" id="UP000315133"/>
    </source>
</evidence>
<dbReference type="OrthoDB" id="15077at2"/>
<dbReference type="EMBL" id="VFPU01000001">
    <property type="protein sequence ID" value="TQM96305.1"/>
    <property type="molecule type" value="Genomic_DNA"/>
</dbReference>